<dbReference type="PATRIC" id="fig|1203610.3.peg.1134"/>
<dbReference type="RefSeq" id="WP_147337577.1">
    <property type="nucleotide sequence ID" value="NZ_KE386768.1"/>
</dbReference>
<dbReference type="EMBL" id="AQHW01000008">
    <property type="protein sequence ID" value="KKB58906.1"/>
    <property type="molecule type" value="Genomic_DNA"/>
</dbReference>
<keyword evidence="2" id="KW-1185">Reference proteome</keyword>
<evidence type="ECO:0000313" key="1">
    <source>
        <dbReference type="EMBL" id="KKB58906.1"/>
    </source>
</evidence>
<proteinExistence type="predicted"/>
<sequence length="312" mass="37361">MITPSMTDEELRAAAYQDFLEIRMRVKIALEQFAHNLKLHSGQHRAIHSLMETKTIRTKARNTWSVCFVNGGYCPKTDGNLFVNYFVYLPLHRGEHVDFLFMTILPDFYIQRISNHFLQRYKERYLDCNQVNLLGMHPALYYMYKNEDRTEVYYRPTNWTEEELKEKTILISAQGLSVVKFIDKMVVYITFLDQENLSRYKAQVYEEESYWKDFQKFPEAQKDVKLWQALYKKMYADPDKAKKYLLKFLSKTDMNKEDRDIMDKMVDNWDEIIDFQNKMSDYVDKMKKDEQPKSLFDIGVKMAKRMKRGGGD</sequence>
<name>A0A0F5JM62_9BACT</name>
<dbReference type="STRING" id="1203610.HMPREF1536_01109"/>
<comment type="caution">
    <text evidence="1">The sequence shown here is derived from an EMBL/GenBank/DDBJ whole genome shotgun (WGS) entry which is preliminary data.</text>
</comment>
<dbReference type="HOGENOM" id="CLU_890952_0_0_10"/>
<organism evidence="1 2">
    <name type="scientific">Parabacteroides gordonii MS-1 = DSM 23371</name>
    <dbReference type="NCBI Taxonomy" id="1203610"/>
    <lineage>
        <taxon>Bacteria</taxon>
        <taxon>Pseudomonadati</taxon>
        <taxon>Bacteroidota</taxon>
        <taxon>Bacteroidia</taxon>
        <taxon>Bacteroidales</taxon>
        <taxon>Tannerellaceae</taxon>
        <taxon>Parabacteroides</taxon>
    </lineage>
</organism>
<evidence type="ECO:0000313" key="2">
    <source>
        <dbReference type="Proteomes" id="UP000033035"/>
    </source>
</evidence>
<accession>A0A0F5JM62</accession>
<dbReference type="AlphaFoldDB" id="A0A0F5JM62"/>
<dbReference type="Proteomes" id="UP000033035">
    <property type="component" value="Unassembled WGS sequence"/>
</dbReference>
<gene>
    <name evidence="1" type="ORF">HMPREF1536_01109</name>
</gene>
<protein>
    <submittedName>
        <fullName evidence="1">Uncharacterized protein</fullName>
    </submittedName>
</protein>
<reference evidence="1 2" key="1">
    <citation type="submission" date="2013-04" db="EMBL/GenBank/DDBJ databases">
        <title>The Genome Sequence of Parabacteroides gordonii DSM 23371.</title>
        <authorList>
            <consortium name="The Broad Institute Genomics Platform"/>
            <person name="Earl A."/>
            <person name="Ward D."/>
            <person name="Feldgarden M."/>
            <person name="Gevers D."/>
            <person name="Martens E."/>
            <person name="Sakamoto M."/>
            <person name="Benno Y."/>
            <person name="Suzuki N."/>
            <person name="Matsunaga N."/>
            <person name="Koshihara K."/>
            <person name="Seki M."/>
            <person name="Komiya H."/>
            <person name="Walker B."/>
            <person name="Young S."/>
            <person name="Zeng Q."/>
            <person name="Gargeya S."/>
            <person name="Fitzgerald M."/>
            <person name="Haas B."/>
            <person name="Abouelleil A."/>
            <person name="Allen A.W."/>
            <person name="Alvarado L."/>
            <person name="Arachchi H.M."/>
            <person name="Berlin A.M."/>
            <person name="Chapman S.B."/>
            <person name="Gainer-Dewar J."/>
            <person name="Goldberg J."/>
            <person name="Griggs A."/>
            <person name="Gujja S."/>
            <person name="Hansen M."/>
            <person name="Howarth C."/>
            <person name="Imamovic A."/>
            <person name="Ireland A."/>
            <person name="Larimer J."/>
            <person name="McCowan C."/>
            <person name="Murphy C."/>
            <person name="Pearson M."/>
            <person name="Poon T.W."/>
            <person name="Priest M."/>
            <person name="Roberts A."/>
            <person name="Saif S."/>
            <person name="Shea T."/>
            <person name="Sisk P."/>
            <person name="Sykes S."/>
            <person name="Wortman J."/>
            <person name="Nusbaum C."/>
            <person name="Birren B."/>
        </authorList>
    </citation>
    <scope>NUCLEOTIDE SEQUENCE [LARGE SCALE GENOMIC DNA]</scope>
    <source>
        <strain evidence="1 2">MS-1</strain>
    </source>
</reference>